<dbReference type="GO" id="GO:0005829">
    <property type="term" value="C:cytosol"/>
    <property type="evidence" value="ECO:0007669"/>
    <property type="project" value="TreeGrafter"/>
</dbReference>
<accession>A0A5B8ULH1</accession>
<dbReference type="GO" id="GO:0051287">
    <property type="term" value="F:NAD binding"/>
    <property type="evidence" value="ECO:0007669"/>
    <property type="project" value="InterPro"/>
</dbReference>
<dbReference type="Gene3D" id="1.10.1040.10">
    <property type="entry name" value="N-(1-d-carboxylethyl)-l-norvaline Dehydrogenase, domain 2"/>
    <property type="match status" value="1"/>
</dbReference>
<evidence type="ECO:0000256" key="4">
    <source>
        <dbReference type="ARBA" id="ARBA00023098"/>
    </source>
</evidence>
<keyword evidence="2" id="KW-0444">Lipid biosynthesis</keyword>
<keyword evidence="6" id="KW-1208">Phospholipid metabolism</keyword>
<dbReference type="InterPro" id="IPR011128">
    <property type="entry name" value="G3P_DH_NAD-dep_N"/>
</dbReference>
<proteinExistence type="inferred from homology"/>
<comment type="catalytic activity">
    <reaction evidence="11">
        <text>sn-glycerol 3-phosphate + NADP(+) = dihydroxyacetone phosphate + NADPH + H(+)</text>
        <dbReference type="Rhea" id="RHEA:11096"/>
        <dbReference type="ChEBI" id="CHEBI:15378"/>
        <dbReference type="ChEBI" id="CHEBI:57597"/>
        <dbReference type="ChEBI" id="CHEBI:57642"/>
        <dbReference type="ChEBI" id="CHEBI:57783"/>
        <dbReference type="ChEBI" id="CHEBI:58349"/>
        <dbReference type="EC" id="1.1.1.94"/>
    </reaction>
</comment>
<dbReference type="SUPFAM" id="SSF51735">
    <property type="entry name" value="NAD(P)-binding Rossmann-fold domains"/>
    <property type="match status" value="1"/>
</dbReference>
<evidence type="ECO:0000256" key="2">
    <source>
        <dbReference type="ARBA" id="ARBA00022516"/>
    </source>
</evidence>
<feature type="binding site" evidence="9">
    <location>
        <position position="143"/>
    </location>
    <ligand>
        <name>NAD(+)</name>
        <dbReference type="ChEBI" id="CHEBI:57540"/>
    </ligand>
</feature>
<evidence type="ECO:0000256" key="1">
    <source>
        <dbReference type="ARBA" id="ARBA00011009"/>
    </source>
</evidence>
<evidence type="ECO:0000259" key="12">
    <source>
        <dbReference type="Pfam" id="PF01210"/>
    </source>
</evidence>
<dbReference type="GO" id="GO:0141153">
    <property type="term" value="F:glycerol-3-phosphate dehydrogenase (NADP+) activity"/>
    <property type="evidence" value="ECO:0007669"/>
    <property type="project" value="RHEA"/>
</dbReference>
<evidence type="ECO:0000256" key="5">
    <source>
        <dbReference type="ARBA" id="ARBA00023209"/>
    </source>
</evidence>
<dbReference type="GO" id="GO:0008654">
    <property type="term" value="P:phospholipid biosynthetic process"/>
    <property type="evidence" value="ECO:0007669"/>
    <property type="project" value="UniProtKB-KW"/>
</dbReference>
<dbReference type="Proteomes" id="UP000321204">
    <property type="component" value="Chromosome"/>
</dbReference>
<gene>
    <name evidence="14" type="ORF">FSB75_13670</name>
</gene>
<evidence type="ECO:0000256" key="3">
    <source>
        <dbReference type="ARBA" id="ARBA00023002"/>
    </source>
</evidence>
<dbReference type="KEGG" id="fgg:FSB75_13670"/>
<dbReference type="SUPFAM" id="SSF48179">
    <property type="entry name" value="6-phosphogluconate dehydrogenase C-terminal domain-like"/>
    <property type="match status" value="1"/>
</dbReference>
<feature type="active site" description="Proton acceptor" evidence="7">
    <location>
        <position position="194"/>
    </location>
</feature>
<dbReference type="EMBL" id="CP042433">
    <property type="protein sequence ID" value="QEC56900.1"/>
    <property type="molecule type" value="Genomic_DNA"/>
</dbReference>
<keyword evidence="15" id="KW-1185">Reference proteome</keyword>
<evidence type="ECO:0000256" key="9">
    <source>
        <dbReference type="PIRSR" id="PIRSR000114-3"/>
    </source>
</evidence>
<dbReference type="GO" id="GO:0005975">
    <property type="term" value="P:carbohydrate metabolic process"/>
    <property type="evidence" value="ECO:0007669"/>
    <property type="project" value="InterPro"/>
</dbReference>
<evidence type="ECO:0000256" key="11">
    <source>
        <dbReference type="RuleBase" id="RU000439"/>
    </source>
</evidence>
<dbReference type="GO" id="GO:0046168">
    <property type="term" value="P:glycerol-3-phosphate catabolic process"/>
    <property type="evidence" value="ECO:0007669"/>
    <property type="project" value="InterPro"/>
</dbReference>
<feature type="domain" description="Glycerol-3-phosphate dehydrogenase NAD-dependent C-terminal" evidence="13">
    <location>
        <begin position="183"/>
        <end position="335"/>
    </location>
</feature>
<dbReference type="AlphaFoldDB" id="A0A5B8ULH1"/>
<dbReference type="Pfam" id="PF01210">
    <property type="entry name" value="NAD_Gly3P_dh_N"/>
    <property type="match status" value="1"/>
</dbReference>
<feature type="binding site" evidence="9">
    <location>
        <position position="272"/>
    </location>
    <ligand>
        <name>NAD(+)</name>
        <dbReference type="ChEBI" id="CHEBI:57540"/>
    </ligand>
</feature>
<reference evidence="14 15" key="1">
    <citation type="journal article" date="2015" name="Int. J. Syst. Evol. Microbiol.">
        <title>Flavisolibacter ginsenosidimutans sp. nov., with ginsenoside-converting activity isolated from soil used for cultivating ginseng.</title>
        <authorList>
            <person name="Zhao Y."/>
            <person name="Liu Q."/>
            <person name="Kang M.S."/>
            <person name="Jin F."/>
            <person name="Yu H."/>
            <person name="Im W.T."/>
        </authorList>
    </citation>
    <scope>NUCLEOTIDE SEQUENCE [LARGE SCALE GENOMIC DNA]</scope>
    <source>
        <strain evidence="14 15">Gsoil 636</strain>
    </source>
</reference>
<evidence type="ECO:0000313" key="15">
    <source>
        <dbReference type="Proteomes" id="UP000321204"/>
    </source>
</evidence>
<dbReference type="Gene3D" id="3.40.50.720">
    <property type="entry name" value="NAD(P)-binding Rossmann-like Domain"/>
    <property type="match status" value="1"/>
</dbReference>
<keyword evidence="9 10" id="KW-0520">NAD</keyword>
<dbReference type="PANTHER" id="PTHR11728:SF1">
    <property type="entry name" value="GLYCEROL-3-PHOSPHATE DEHYDROGENASE [NAD(+)] 2, CHLOROPLASTIC"/>
    <property type="match status" value="1"/>
</dbReference>
<evidence type="ECO:0000256" key="6">
    <source>
        <dbReference type="ARBA" id="ARBA00023264"/>
    </source>
</evidence>
<feature type="binding site" evidence="8">
    <location>
        <begin position="272"/>
        <end position="273"/>
    </location>
    <ligand>
        <name>substrate</name>
    </ligand>
</feature>
<keyword evidence="3 10" id="KW-0560">Oxidoreductase</keyword>
<dbReference type="InterPro" id="IPR006168">
    <property type="entry name" value="G3P_DH_NAD-dep"/>
</dbReference>
<dbReference type="InterPro" id="IPR006109">
    <property type="entry name" value="G3P_DH_NAD-dep_C"/>
</dbReference>
<dbReference type="InterPro" id="IPR008927">
    <property type="entry name" value="6-PGluconate_DH-like_C_sf"/>
</dbReference>
<dbReference type="InterPro" id="IPR013328">
    <property type="entry name" value="6PGD_dom2"/>
</dbReference>
<evidence type="ECO:0000256" key="7">
    <source>
        <dbReference type="PIRSR" id="PIRSR000114-1"/>
    </source>
</evidence>
<dbReference type="PIRSF" id="PIRSF000114">
    <property type="entry name" value="Glycerol-3-P_dh"/>
    <property type="match status" value="1"/>
</dbReference>
<dbReference type="RefSeq" id="WP_146788554.1">
    <property type="nucleotide sequence ID" value="NZ_BAABIO010000003.1"/>
</dbReference>
<keyword evidence="5" id="KW-0594">Phospholipid biosynthesis</keyword>
<evidence type="ECO:0000259" key="13">
    <source>
        <dbReference type="Pfam" id="PF07479"/>
    </source>
</evidence>
<organism evidence="14 15">
    <name type="scientific">Flavisolibacter ginsenosidimutans</name>
    <dbReference type="NCBI Taxonomy" id="661481"/>
    <lineage>
        <taxon>Bacteria</taxon>
        <taxon>Pseudomonadati</taxon>
        <taxon>Bacteroidota</taxon>
        <taxon>Chitinophagia</taxon>
        <taxon>Chitinophagales</taxon>
        <taxon>Chitinophagaceae</taxon>
        <taxon>Flavisolibacter</taxon>
    </lineage>
</organism>
<dbReference type="InterPro" id="IPR036291">
    <property type="entry name" value="NAD(P)-bd_dom_sf"/>
</dbReference>
<evidence type="ECO:0000256" key="10">
    <source>
        <dbReference type="RuleBase" id="RU000437"/>
    </source>
</evidence>
<feature type="binding site" evidence="8">
    <location>
        <position position="109"/>
    </location>
    <ligand>
        <name>substrate</name>
    </ligand>
</feature>
<dbReference type="Pfam" id="PF07479">
    <property type="entry name" value="NAD_Gly3P_dh_C"/>
    <property type="match status" value="1"/>
</dbReference>
<dbReference type="PROSITE" id="PS00957">
    <property type="entry name" value="NAD_G3PDH"/>
    <property type="match status" value="1"/>
</dbReference>
<keyword evidence="4" id="KW-0443">Lipid metabolism</keyword>
<dbReference type="OrthoDB" id="9812273at2"/>
<evidence type="ECO:0000313" key="14">
    <source>
        <dbReference type="EMBL" id="QEC56900.1"/>
    </source>
</evidence>
<comment type="similarity">
    <text evidence="1 10">Belongs to the NAD-dependent glycerol-3-phosphate dehydrogenase family.</text>
</comment>
<evidence type="ECO:0000256" key="8">
    <source>
        <dbReference type="PIRSR" id="PIRSR000114-2"/>
    </source>
</evidence>
<dbReference type="EC" id="1.1.1.94" evidence="11"/>
<name>A0A5B8ULH1_9BACT</name>
<protein>
    <recommendedName>
        <fullName evidence="11">Glycerol-3-phosphate dehydrogenase</fullName>
        <ecNumber evidence="11">1.1.1.94</ecNumber>
    </recommendedName>
</protein>
<dbReference type="PRINTS" id="PR00077">
    <property type="entry name" value="GPDHDRGNASE"/>
</dbReference>
<dbReference type="PANTHER" id="PTHR11728">
    <property type="entry name" value="GLYCEROL-3-PHOSPHATE DEHYDROGENASE"/>
    <property type="match status" value="1"/>
</dbReference>
<sequence length="345" mass="38297">MQSFKIGVIGNGSWATALTKIITDGGRPVNWWIRNTASIDYIKRRRHNPNYLHSASFDVSLLNMHHDVQTIVDASDLLVMAVPSAYIEEVLQNLRKDSLKEKKILSAIKGLIPGKDVLLNEYLDKNFGVPLLNYFAVLGPCHAEEVAAEKLSYLTFSGIDTDTAEDIAACFKAPYINTIVNPDILGVQYAAVMKNIYALGAGIAHGLDYGDNFLSVYIANAADEMAGFLRKVGVKHIVVGEHEKDAKKKDMNYAASVYLGDLLVTCYSLYSRNRTFGNMIGKGYTVKAAQLEMNMVAEGYYASRCIYNFNKNIGGDIPIAETIYKILWERQLPAEGFEEVEEVLV</sequence>
<feature type="domain" description="Glycerol-3-phosphate dehydrogenase NAD-dependent N-terminal" evidence="12">
    <location>
        <begin position="5"/>
        <end position="158"/>
    </location>
</feature>